<protein>
    <recommendedName>
        <fullName evidence="6">Multidrug and toxin extrusion protein</fullName>
    </recommendedName>
</protein>
<accession>A0A8K9XWM9</accession>
<keyword evidence="9" id="KW-1185">Reference proteome</keyword>
<evidence type="ECO:0000313" key="8">
    <source>
        <dbReference type="Ensembl" id="ENSOMYP00000140100.1"/>
    </source>
</evidence>
<dbReference type="NCBIfam" id="TIGR00797">
    <property type="entry name" value="matE"/>
    <property type="match status" value="1"/>
</dbReference>
<feature type="region of interest" description="Disordered" evidence="7">
    <location>
        <begin position="586"/>
        <end position="627"/>
    </location>
</feature>
<feature type="transmembrane region" description="Helical" evidence="6">
    <location>
        <begin position="523"/>
        <end position="544"/>
    </location>
</feature>
<dbReference type="CDD" id="cd13132">
    <property type="entry name" value="MATE_eukaryotic"/>
    <property type="match status" value="1"/>
</dbReference>
<dbReference type="Proteomes" id="UP000694395">
    <property type="component" value="Chromosome 10"/>
</dbReference>
<evidence type="ECO:0000256" key="3">
    <source>
        <dbReference type="ARBA" id="ARBA00022692"/>
    </source>
</evidence>
<evidence type="ECO:0000256" key="7">
    <source>
        <dbReference type="SAM" id="MobiDB-lite"/>
    </source>
</evidence>
<evidence type="ECO:0000256" key="1">
    <source>
        <dbReference type="ARBA" id="ARBA00004141"/>
    </source>
</evidence>
<dbReference type="GO" id="GO:1990961">
    <property type="term" value="P:xenobiotic detoxification by transmembrane export across the plasma membrane"/>
    <property type="evidence" value="ECO:0007669"/>
    <property type="project" value="InterPro"/>
</dbReference>
<feature type="transmembrane region" description="Helical" evidence="6">
    <location>
        <begin position="138"/>
        <end position="160"/>
    </location>
</feature>
<evidence type="ECO:0000256" key="5">
    <source>
        <dbReference type="ARBA" id="ARBA00023136"/>
    </source>
</evidence>
<organism evidence="8 9">
    <name type="scientific">Oncorhynchus mykiss</name>
    <name type="common">Rainbow trout</name>
    <name type="synonym">Salmo gairdneri</name>
    <dbReference type="NCBI Taxonomy" id="8022"/>
    <lineage>
        <taxon>Eukaryota</taxon>
        <taxon>Metazoa</taxon>
        <taxon>Chordata</taxon>
        <taxon>Craniata</taxon>
        <taxon>Vertebrata</taxon>
        <taxon>Euteleostomi</taxon>
        <taxon>Actinopterygii</taxon>
        <taxon>Neopterygii</taxon>
        <taxon>Teleostei</taxon>
        <taxon>Protacanthopterygii</taxon>
        <taxon>Salmoniformes</taxon>
        <taxon>Salmonidae</taxon>
        <taxon>Salmoninae</taxon>
        <taxon>Oncorhynchus</taxon>
    </lineage>
</organism>
<dbReference type="GO" id="GO:0015297">
    <property type="term" value="F:antiporter activity"/>
    <property type="evidence" value="ECO:0007669"/>
    <property type="project" value="InterPro"/>
</dbReference>
<name>A0A8K9XWM9_ONCMY</name>
<dbReference type="Ensembl" id="ENSOMYT00000117148.1">
    <property type="protein sequence ID" value="ENSOMYP00000140100.1"/>
    <property type="gene ID" value="ENSOMYG00000002425.2"/>
</dbReference>
<reference evidence="8" key="1">
    <citation type="submission" date="2020-07" db="EMBL/GenBank/DDBJ databases">
        <title>A long reads based de novo assembly of the rainbow trout Arlee double haploid line genome.</title>
        <authorList>
            <person name="Gao G."/>
            <person name="Palti Y."/>
        </authorList>
    </citation>
    <scope>NUCLEOTIDE SEQUENCE [LARGE SCALE GENOMIC DNA]</scope>
</reference>
<dbReference type="GeneTree" id="ENSGT00940000163922"/>
<sequence length="695" mass="74036">MEKAEFVGSLPGPGLVAGDVVALSEVVRGTGEEPAGTVVSSRLFRCVCVRRWIPLAYREELYHVLRLTGPLLVSRILNFLLPFVITIFCGHLGNAELAGYALGSAVINVTTTSTGYGLALACDTLVSQTFGSSNLHRVGVILQRAVLILLLLCLPCWGLLINAQNILLAMNQEQEVARIAQLYVMLYLPAVPAMFLHQLQTAYLQNQGIILPQMYTAAAANLINLAVNYILLFSLEMGVIGSAIANSLSQITISLLLYLYICWRGLHKNTWAGWSSEALQEWGSYMQLAIPSTLMVCFEWWVWEIGGFLAGMLGEVDLAAQHVLLEIGAITYMFPLGVHADACVVTNCGVLVQFPLGVHVTTCVVTNCGVHACVVTNCGVLACVVTNCGILVQFPLGVHAAACVRVGNALGAGDTSRALLTCKVALVLSGVLAVFQGIAIGNSRHVLGYIFTSDQAIVDNVSVNLGLYTFIQFFDALLCVCSGILVGAGKQKIAALSNLVSYYCIGLPVGIALMFAAKLRILGLWVGLFICVILQTGFFIVIIFKLNWQLVAKEAQVRAGKSGLVMCAPAKPPIGQPLIKTLLPEGSRSNEMSQPESDESKPPGYTPVSTQGGGGSGEEQQEGPGVQSKGLLSASQLVLRRGFTLLTALFLLATGVAVHLACPPPAPSIHSLSNLTLDWTNSSTPTPLLELTSPL</sequence>
<feature type="transmembrane region" description="Helical" evidence="6">
    <location>
        <begin position="500"/>
        <end position="517"/>
    </location>
</feature>
<keyword evidence="4 6" id="KW-1133">Transmembrane helix</keyword>
<feature type="transmembrane region" description="Helical" evidence="6">
    <location>
        <begin position="105"/>
        <end position="126"/>
    </location>
</feature>
<feature type="transmembrane region" description="Helical" evidence="6">
    <location>
        <begin position="237"/>
        <end position="261"/>
    </location>
</feature>
<dbReference type="GO" id="GO:0042910">
    <property type="term" value="F:xenobiotic transmembrane transporter activity"/>
    <property type="evidence" value="ECO:0007669"/>
    <property type="project" value="InterPro"/>
</dbReference>
<reference evidence="8" key="3">
    <citation type="submission" date="2025-09" db="UniProtKB">
        <authorList>
            <consortium name="Ensembl"/>
        </authorList>
    </citation>
    <scope>IDENTIFICATION</scope>
</reference>
<dbReference type="InterPro" id="IPR002528">
    <property type="entry name" value="MATE_fam"/>
</dbReference>
<comment type="similarity">
    <text evidence="2 6">Belongs to the multi antimicrobial extrusion (MATE) (TC 2.A.66.1) family.</text>
</comment>
<dbReference type="Pfam" id="PF01554">
    <property type="entry name" value="MatE"/>
    <property type="match status" value="2"/>
</dbReference>
<feature type="transmembrane region" description="Helical" evidence="6">
    <location>
        <begin position="467"/>
        <end position="488"/>
    </location>
</feature>
<feature type="transmembrane region" description="Helical" evidence="6">
    <location>
        <begin position="76"/>
        <end position="93"/>
    </location>
</feature>
<keyword evidence="3 6" id="KW-0812">Transmembrane</keyword>
<feature type="transmembrane region" description="Helical" evidence="6">
    <location>
        <begin position="424"/>
        <end position="447"/>
    </location>
</feature>
<proteinExistence type="inferred from homology"/>
<evidence type="ECO:0000313" key="9">
    <source>
        <dbReference type="Proteomes" id="UP000694395"/>
    </source>
</evidence>
<feature type="transmembrane region" description="Helical" evidence="6">
    <location>
        <begin position="180"/>
        <end position="197"/>
    </location>
</feature>
<feature type="transmembrane region" description="Helical" evidence="6">
    <location>
        <begin position="643"/>
        <end position="661"/>
    </location>
</feature>
<reference evidence="8" key="2">
    <citation type="submission" date="2025-08" db="UniProtKB">
        <authorList>
            <consortium name="Ensembl"/>
        </authorList>
    </citation>
    <scope>IDENTIFICATION</scope>
</reference>
<evidence type="ECO:0000256" key="2">
    <source>
        <dbReference type="ARBA" id="ARBA00010199"/>
    </source>
</evidence>
<keyword evidence="5 6" id="KW-0472">Membrane</keyword>
<evidence type="ECO:0000256" key="4">
    <source>
        <dbReference type="ARBA" id="ARBA00022989"/>
    </source>
</evidence>
<comment type="subcellular location">
    <subcellularLocation>
        <location evidence="1">Membrane</location>
        <topology evidence="1">Multi-pass membrane protein</topology>
    </subcellularLocation>
</comment>
<dbReference type="PANTHER" id="PTHR11206">
    <property type="entry name" value="MULTIDRUG RESISTANCE PROTEIN"/>
    <property type="match status" value="1"/>
</dbReference>
<dbReference type="GO" id="GO:0016020">
    <property type="term" value="C:membrane"/>
    <property type="evidence" value="ECO:0007669"/>
    <property type="project" value="UniProtKB-SubCell"/>
</dbReference>
<dbReference type="AlphaFoldDB" id="A0A8K9XWM9"/>
<evidence type="ECO:0000256" key="6">
    <source>
        <dbReference type="RuleBase" id="RU004914"/>
    </source>
</evidence>
<dbReference type="InterPro" id="IPR045069">
    <property type="entry name" value="MATE_euk"/>
</dbReference>